<proteinExistence type="predicted"/>
<dbReference type="Proteomes" id="UP000525652">
    <property type="component" value="Unassembled WGS sequence"/>
</dbReference>
<dbReference type="Gene3D" id="3.10.350.10">
    <property type="entry name" value="LysM domain"/>
    <property type="match status" value="1"/>
</dbReference>
<evidence type="ECO:0000313" key="4">
    <source>
        <dbReference type="EMBL" id="MBC2603704.1"/>
    </source>
</evidence>
<feature type="domain" description="LysM" evidence="3">
    <location>
        <begin position="156"/>
        <end position="201"/>
    </location>
</feature>
<dbReference type="InterPro" id="IPR018392">
    <property type="entry name" value="LysM"/>
</dbReference>
<feature type="chain" id="PRO_5031328558" evidence="2">
    <location>
        <begin position="25"/>
        <end position="205"/>
    </location>
</feature>
<organism evidence="4 5">
    <name type="scientific">Puniceicoccus vermicola</name>
    <dbReference type="NCBI Taxonomy" id="388746"/>
    <lineage>
        <taxon>Bacteria</taxon>
        <taxon>Pseudomonadati</taxon>
        <taxon>Verrucomicrobiota</taxon>
        <taxon>Opitutia</taxon>
        <taxon>Puniceicoccales</taxon>
        <taxon>Puniceicoccaceae</taxon>
        <taxon>Puniceicoccus</taxon>
    </lineage>
</organism>
<feature type="signal peptide" evidence="2">
    <location>
        <begin position="1"/>
        <end position="24"/>
    </location>
</feature>
<dbReference type="AlphaFoldDB" id="A0A7X1B172"/>
<dbReference type="EMBL" id="JACHVA010000130">
    <property type="protein sequence ID" value="MBC2603704.1"/>
    <property type="molecule type" value="Genomic_DNA"/>
</dbReference>
<evidence type="ECO:0000256" key="2">
    <source>
        <dbReference type="SAM" id="SignalP"/>
    </source>
</evidence>
<dbReference type="SUPFAM" id="SSF54106">
    <property type="entry name" value="LysM domain"/>
    <property type="match status" value="1"/>
</dbReference>
<sequence length="205" mass="22211">MSIHMFARRICLLLLLLAPFSVSAQSTSDLRKQVANLTQDVNALRGLLGSLRIEVESLQRENAQLKAAIKRSAAAQSSQADVLRQVDARIAAVKAELLREDAETRKDIISSVKKQMDSLASQVEVSLKKIAISGGGSTSSSVPPPAFTEDYPKDGIMYLVESGDTLSGIAAKHNSRVSWIRSANKIVDANRDLHAGETIFVPQKD</sequence>
<dbReference type="RefSeq" id="WP_185694329.1">
    <property type="nucleotide sequence ID" value="NZ_JACHVA010000130.1"/>
</dbReference>
<protein>
    <submittedName>
        <fullName evidence="4">LysM peptidoglycan-binding domain-containing protein</fullName>
    </submittedName>
</protein>
<gene>
    <name evidence="4" type="ORF">H5P30_18135</name>
</gene>
<keyword evidence="2" id="KW-0732">Signal</keyword>
<name>A0A7X1B172_9BACT</name>
<reference evidence="4 5" key="1">
    <citation type="submission" date="2020-07" db="EMBL/GenBank/DDBJ databases">
        <authorList>
            <person name="Feng X."/>
        </authorList>
    </citation>
    <scope>NUCLEOTIDE SEQUENCE [LARGE SCALE GENOMIC DNA]</scope>
    <source>
        <strain evidence="4 5">JCM14086</strain>
    </source>
</reference>
<feature type="coiled-coil region" evidence="1">
    <location>
        <begin position="41"/>
        <end position="75"/>
    </location>
</feature>
<dbReference type="PROSITE" id="PS51782">
    <property type="entry name" value="LYSM"/>
    <property type="match status" value="1"/>
</dbReference>
<dbReference type="CDD" id="cd00118">
    <property type="entry name" value="LysM"/>
    <property type="match status" value="1"/>
</dbReference>
<dbReference type="SMART" id="SM00257">
    <property type="entry name" value="LysM"/>
    <property type="match status" value="1"/>
</dbReference>
<evidence type="ECO:0000259" key="3">
    <source>
        <dbReference type="PROSITE" id="PS51782"/>
    </source>
</evidence>
<keyword evidence="5" id="KW-1185">Reference proteome</keyword>
<evidence type="ECO:0000256" key="1">
    <source>
        <dbReference type="SAM" id="Coils"/>
    </source>
</evidence>
<comment type="caution">
    <text evidence="4">The sequence shown here is derived from an EMBL/GenBank/DDBJ whole genome shotgun (WGS) entry which is preliminary data.</text>
</comment>
<accession>A0A7X1B172</accession>
<dbReference type="Pfam" id="PF01476">
    <property type="entry name" value="LysM"/>
    <property type="match status" value="1"/>
</dbReference>
<keyword evidence="1" id="KW-0175">Coiled coil</keyword>
<evidence type="ECO:0000313" key="5">
    <source>
        <dbReference type="Proteomes" id="UP000525652"/>
    </source>
</evidence>
<dbReference type="InterPro" id="IPR036779">
    <property type="entry name" value="LysM_dom_sf"/>
</dbReference>